<evidence type="ECO:0000256" key="8">
    <source>
        <dbReference type="SAM" id="MobiDB-lite"/>
    </source>
</evidence>
<gene>
    <name evidence="10" type="ORF">IV203_008004</name>
</gene>
<dbReference type="Proteomes" id="UP000693970">
    <property type="component" value="Unassembled WGS sequence"/>
</dbReference>
<comment type="subcellular location">
    <subcellularLocation>
        <location evidence="1">Membrane</location>
        <topology evidence="1">Multi-pass membrane protein</topology>
    </subcellularLocation>
</comment>
<dbReference type="EMBL" id="JAGRRH010000017">
    <property type="protein sequence ID" value="KAG7351956.1"/>
    <property type="molecule type" value="Genomic_DNA"/>
</dbReference>
<organism evidence="10 11">
    <name type="scientific">Nitzschia inconspicua</name>
    <dbReference type="NCBI Taxonomy" id="303405"/>
    <lineage>
        <taxon>Eukaryota</taxon>
        <taxon>Sar</taxon>
        <taxon>Stramenopiles</taxon>
        <taxon>Ochrophyta</taxon>
        <taxon>Bacillariophyta</taxon>
        <taxon>Bacillariophyceae</taxon>
        <taxon>Bacillariophycidae</taxon>
        <taxon>Bacillariales</taxon>
        <taxon>Bacillariaceae</taxon>
        <taxon>Nitzschia</taxon>
    </lineage>
</organism>
<feature type="transmembrane region" description="Helical" evidence="9">
    <location>
        <begin position="159"/>
        <end position="179"/>
    </location>
</feature>
<dbReference type="Pfam" id="PF07690">
    <property type="entry name" value="MFS_1"/>
    <property type="match status" value="1"/>
</dbReference>
<keyword evidence="5" id="KW-0029">Amino-acid transport</keyword>
<feature type="transmembrane region" description="Helical" evidence="9">
    <location>
        <begin position="76"/>
        <end position="93"/>
    </location>
</feature>
<feature type="transmembrane region" description="Helical" evidence="9">
    <location>
        <begin position="367"/>
        <end position="386"/>
    </location>
</feature>
<feature type="transmembrane region" description="Helical" evidence="9">
    <location>
        <begin position="418"/>
        <end position="438"/>
    </location>
</feature>
<evidence type="ECO:0000256" key="9">
    <source>
        <dbReference type="SAM" id="Phobius"/>
    </source>
</evidence>
<dbReference type="AlphaFoldDB" id="A0A9K3PMA2"/>
<evidence type="ECO:0000313" key="10">
    <source>
        <dbReference type="EMBL" id="KAG7351956.1"/>
    </source>
</evidence>
<feature type="transmembrane region" description="Helical" evidence="9">
    <location>
        <begin position="191"/>
        <end position="209"/>
    </location>
</feature>
<comment type="caution">
    <text evidence="10">The sequence shown here is derived from an EMBL/GenBank/DDBJ whole genome shotgun (WGS) entry which is preliminary data.</text>
</comment>
<keyword evidence="7 9" id="KW-0472">Membrane</keyword>
<feature type="compositionally biased region" description="Polar residues" evidence="8">
    <location>
        <begin position="231"/>
        <end position="241"/>
    </location>
</feature>
<evidence type="ECO:0000256" key="3">
    <source>
        <dbReference type="ARBA" id="ARBA00022448"/>
    </source>
</evidence>
<dbReference type="OrthoDB" id="330047at2759"/>
<feature type="transmembrane region" description="Helical" evidence="9">
    <location>
        <begin position="450"/>
        <end position="469"/>
    </location>
</feature>
<evidence type="ECO:0000256" key="1">
    <source>
        <dbReference type="ARBA" id="ARBA00004141"/>
    </source>
</evidence>
<keyword evidence="3" id="KW-0813">Transport</keyword>
<keyword evidence="6 9" id="KW-1133">Transmembrane helix</keyword>
<reference evidence="10" key="2">
    <citation type="submission" date="2021-04" db="EMBL/GenBank/DDBJ databases">
        <authorList>
            <person name="Podell S."/>
        </authorList>
    </citation>
    <scope>NUCLEOTIDE SEQUENCE</scope>
    <source>
        <strain evidence="10">Hildebrandi</strain>
    </source>
</reference>
<dbReference type="PANTHER" id="PTHR20772">
    <property type="entry name" value="PROTEIN FMP42"/>
    <property type="match status" value="1"/>
</dbReference>
<reference evidence="10" key="1">
    <citation type="journal article" date="2021" name="Sci. Rep.">
        <title>Diploid genomic architecture of Nitzschia inconspicua, an elite biomass production diatom.</title>
        <authorList>
            <person name="Oliver A."/>
            <person name="Podell S."/>
            <person name="Pinowska A."/>
            <person name="Traller J.C."/>
            <person name="Smith S.R."/>
            <person name="McClure R."/>
            <person name="Beliaev A."/>
            <person name="Bohutskyi P."/>
            <person name="Hill E.A."/>
            <person name="Rabines A."/>
            <person name="Zheng H."/>
            <person name="Allen L.Z."/>
            <person name="Kuo A."/>
            <person name="Grigoriev I.V."/>
            <person name="Allen A.E."/>
            <person name="Hazlebeck D."/>
            <person name="Allen E.E."/>
        </authorList>
    </citation>
    <scope>NUCLEOTIDE SEQUENCE</scope>
    <source>
        <strain evidence="10">Hildebrandi</strain>
    </source>
</reference>
<proteinExistence type="inferred from homology"/>
<dbReference type="InterPro" id="IPR011701">
    <property type="entry name" value="MFS"/>
</dbReference>
<dbReference type="InterPro" id="IPR052599">
    <property type="entry name" value="SLC43A_AATransporter"/>
</dbReference>
<feature type="transmembrane region" description="Helical" evidence="9">
    <location>
        <begin position="329"/>
        <end position="347"/>
    </location>
</feature>
<evidence type="ECO:0000256" key="7">
    <source>
        <dbReference type="ARBA" id="ARBA00023136"/>
    </source>
</evidence>
<dbReference type="GO" id="GO:0006865">
    <property type="term" value="P:amino acid transport"/>
    <property type="evidence" value="ECO:0007669"/>
    <property type="project" value="UniProtKB-KW"/>
</dbReference>
<dbReference type="GO" id="GO:0016020">
    <property type="term" value="C:membrane"/>
    <property type="evidence" value="ECO:0007669"/>
    <property type="project" value="UniProtKB-SubCell"/>
</dbReference>
<feature type="transmembrane region" description="Helical" evidence="9">
    <location>
        <begin position="105"/>
        <end position="122"/>
    </location>
</feature>
<evidence type="ECO:0000313" key="11">
    <source>
        <dbReference type="Proteomes" id="UP000693970"/>
    </source>
</evidence>
<evidence type="ECO:0000256" key="6">
    <source>
        <dbReference type="ARBA" id="ARBA00022989"/>
    </source>
</evidence>
<comment type="similarity">
    <text evidence="2">Belongs to the SLC43A transporter (TC 2.A.1.44) family.</text>
</comment>
<feature type="transmembrane region" description="Helical" evidence="9">
    <location>
        <begin position="393"/>
        <end position="412"/>
    </location>
</feature>
<sequence length="521" mass="56454">MATTAIGSDANNASQSASRTQQTSIKDLYRLKFRSFTLYILSFTLTSLVAGLVYGWPALRQQLLEEGSTLSESQLGIIFTVGSWSTQGCRFFVGLARDRFGTQSMIVFSMILVTVGCVGIGLSDPDNVAALASSLFLVGLGSGVQLCTQPVASLFPNRVGITLSSLSGAFQISGLIFLALTSGTRPRRFSFLFYSGGLVVLTVVAGLLYPSSKSFMLEDDAEQKETHEQKNSSGLTKSSIDGESELVEPSVPICERLSERKDIVSSMSETYDCSGTTTITLNKQEEGLVPTKVVADDTSLVSDRRDESDSQGKEETSFTALEQIKTSEYILLCLWFSVCLVPMQYYVATIGFQLEERGDDSGFYTDLFAYTYAGATVTAPMAGFLADQFGLGVTQGVGTGLVAFSLFLLSSQEIGLEWQSIGLVAYGIGRMAIFGIYFTNCGMRFGYSNFGTLAGLGLLTSALFSLLQYPLIDSASKGNSSLINLILGIILVVQTPYFIWLFVRERKYESANSVTNRIVEE</sequence>
<accession>A0A9K3PMA2</accession>
<name>A0A9K3PMA2_9STRA</name>
<keyword evidence="11" id="KW-1185">Reference proteome</keyword>
<feature type="transmembrane region" description="Helical" evidence="9">
    <location>
        <begin position="128"/>
        <end position="147"/>
    </location>
</feature>
<dbReference type="PANTHER" id="PTHR20772:SF2">
    <property type="entry name" value="PROTEIN FMP42"/>
    <property type="match status" value="1"/>
</dbReference>
<protein>
    <submittedName>
        <fullName evidence="10">Major facilitator superfamily transporter</fullName>
    </submittedName>
</protein>
<feature type="transmembrane region" description="Helical" evidence="9">
    <location>
        <begin position="36"/>
        <end position="56"/>
    </location>
</feature>
<keyword evidence="4 9" id="KW-0812">Transmembrane</keyword>
<evidence type="ECO:0000256" key="5">
    <source>
        <dbReference type="ARBA" id="ARBA00022970"/>
    </source>
</evidence>
<feature type="transmembrane region" description="Helical" evidence="9">
    <location>
        <begin position="481"/>
        <end position="503"/>
    </location>
</feature>
<feature type="region of interest" description="Disordered" evidence="8">
    <location>
        <begin position="219"/>
        <end position="247"/>
    </location>
</feature>
<dbReference type="GO" id="GO:0022857">
    <property type="term" value="F:transmembrane transporter activity"/>
    <property type="evidence" value="ECO:0007669"/>
    <property type="project" value="InterPro"/>
</dbReference>
<evidence type="ECO:0000256" key="4">
    <source>
        <dbReference type="ARBA" id="ARBA00022692"/>
    </source>
</evidence>
<evidence type="ECO:0000256" key="2">
    <source>
        <dbReference type="ARBA" id="ARBA00006595"/>
    </source>
</evidence>